<keyword evidence="3" id="KW-1185">Reference proteome</keyword>
<dbReference type="HOGENOM" id="CLU_021923_0_0_1"/>
<dbReference type="Proteomes" id="UP000054485">
    <property type="component" value="Unassembled WGS sequence"/>
</dbReference>
<dbReference type="SUPFAM" id="SSF81383">
    <property type="entry name" value="F-box domain"/>
    <property type="match status" value="1"/>
</dbReference>
<feature type="domain" description="F-box" evidence="1">
    <location>
        <begin position="5"/>
        <end position="50"/>
    </location>
</feature>
<gene>
    <name evidence="2" type="ORF">CY34DRAFT_12484</name>
</gene>
<dbReference type="SUPFAM" id="SSF52047">
    <property type="entry name" value="RNI-like"/>
    <property type="match status" value="1"/>
</dbReference>
<dbReference type="Pfam" id="PF12937">
    <property type="entry name" value="F-box-like"/>
    <property type="match status" value="1"/>
</dbReference>
<evidence type="ECO:0000313" key="3">
    <source>
        <dbReference type="Proteomes" id="UP000054485"/>
    </source>
</evidence>
<dbReference type="SMART" id="SM00256">
    <property type="entry name" value="FBOX"/>
    <property type="match status" value="1"/>
</dbReference>
<dbReference type="OrthoDB" id="5354526at2759"/>
<dbReference type="AlphaFoldDB" id="A0A0D0AWR4"/>
<reference evidence="3" key="2">
    <citation type="submission" date="2015-01" db="EMBL/GenBank/DDBJ databases">
        <title>Evolutionary Origins and Diversification of the Mycorrhizal Mutualists.</title>
        <authorList>
            <consortium name="DOE Joint Genome Institute"/>
            <consortium name="Mycorrhizal Genomics Consortium"/>
            <person name="Kohler A."/>
            <person name="Kuo A."/>
            <person name="Nagy L.G."/>
            <person name="Floudas D."/>
            <person name="Copeland A."/>
            <person name="Barry K.W."/>
            <person name="Cichocki N."/>
            <person name="Veneault-Fourrey C."/>
            <person name="LaButti K."/>
            <person name="Lindquist E.A."/>
            <person name="Lipzen A."/>
            <person name="Lundell T."/>
            <person name="Morin E."/>
            <person name="Murat C."/>
            <person name="Riley R."/>
            <person name="Ohm R."/>
            <person name="Sun H."/>
            <person name="Tunlid A."/>
            <person name="Henrissat B."/>
            <person name="Grigoriev I.V."/>
            <person name="Hibbett D.S."/>
            <person name="Martin F."/>
        </authorList>
    </citation>
    <scope>NUCLEOTIDE SEQUENCE [LARGE SCALE GENOMIC DNA]</scope>
    <source>
        <strain evidence="3">UH-Slu-Lm8-n1</strain>
    </source>
</reference>
<dbReference type="InterPro" id="IPR032675">
    <property type="entry name" value="LRR_dom_sf"/>
</dbReference>
<dbReference type="Gene3D" id="3.80.10.10">
    <property type="entry name" value="Ribonuclease Inhibitor"/>
    <property type="match status" value="1"/>
</dbReference>
<reference evidence="2 3" key="1">
    <citation type="submission" date="2014-04" db="EMBL/GenBank/DDBJ databases">
        <authorList>
            <consortium name="DOE Joint Genome Institute"/>
            <person name="Kuo A."/>
            <person name="Ruytinx J."/>
            <person name="Rineau F."/>
            <person name="Colpaert J."/>
            <person name="Kohler A."/>
            <person name="Nagy L.G."/>
            <person name="Floudas D."/>
            <person name="Copeland A."/>
            <person name="Barry K.W."/>
            <person name="Cichocki N."/>
            <person name="Veneault-Fourrey C."/>
            <person name="LaButti K."/>
            <person name="Lindquist E.A."/>
            <person name="Lipzen A."/>
            <person name="Lundell T."/>
            <person name="Morin E."/>
            <person name="Murat C."/>
            <person name="Sun H."/>
            <person name="Tunlid A."/>
            <person name="Henrissat B."/>
            <person name="Grigoriev I.V."/>
            <person name="Hibbett D.S."/>
            <person name="Martin F."/>
            <person name="Nordberg H.P."/>
            <person name="Cantor M.N."/>
            <person name="Hua S.X."/>
        </authorList>
    </citation>
    <scope>NUCLEOTIDE SEQUENCE [LARGE SCALE GENOMIC DNA]</scope>
    <source>
        <strain evidence="2 3">UH-Slu-Lm8-n1</strain>
    </source>
</reference>
<protein>
    <recommendedName>
        <fullName evidence="1">F-box domain-containing protein</fullName>
    </recommendedName>
</protein>
<organism evidence="2 3">
    <name type="scientific">Suillus luteus UH-Slu-Lm8-n1</name>
    <dbReference type="NCBI Taxonomy" id="930992"/>
    <lineage>
        <taxon>Eukaryota</taxon>
        <taxon>Fungi</taxon>
        <taxon>Dikarya</taxon>
        <taxon>Basidiomycota</taxon>
        <taxon>Agaricomycotina</taxon>
        <taxon>Agaricomycetes</taxon>
        <taxon>Agaricomycetidae</taxon>
        <taxon>Boletales</taxon>
        <taxon>Suillineae</taxon>
        <taxon>Suillaceae</taxon>
        <taxon>Suillus</taxon>
    </lineage>
</organism>
<dbReference type="InParanoid" id="A0A0D0AWR4"/>
<dbReference type="PROSITE" id="PS50181">
    <property type="entry name" value="FBOX"/>
    <property type="match status" value="1"/>
</dbReference>
<name>A0A0D0AWR4_9AGAM</name>
<dbReference type="Gene3D" id="1.20.1280.50">
    <property type="match status" value="1"/>
</dbReference>
<dbReference type="STRING" id="930992.A0A0D0AWR4"/>
<dbReference type="InterPro" id="IPR036047">
    <property type="entry name" value="F-box-like_dom_sf"/>
</dbReference>
<evidence type="ECO:0000259" key="1">
    <source>
        <dbReference type="PROSITE" id="PS50181"/>
    </source>
</evidence>
<dbReference type="EMBL" id="KN835243">
    <property type="protein sequence ID" value="KIK42284.1"/>
    <property type="molecule type" value="Genomic_DNA"/>
</dbReference>
<dbReference type="InterPro" id="IPR001810">
    <property type="entry name" value="F-box_dom"/>
</dbReference>
<evidence type="ECO:0000313" key="2">
    <source>
        <dbReference type="EMBL" id="KIK42284.1"/>
    </source>
</evidence>
<proteinExistence type="predicted"/>
<sequence>MSTAASSPMTLPNELWLPIFEYLPPRSLRNVVLTSKKFHSVAIRLLYKHLILTSPTSFTTARSVLSSIQPSPHALLLSISPFVRNVEQLQEAVAVVSFEGLKPITVNANNNRHSTRSLFSEIKDAYQPTLVADMTLYNTLLSQVTSFTSLRQLVFRGMILPGNFHSIVHDFPHLRDLAVVHCTVPFVRVPPDIDHTSLKIETLTLLDIRAASRSDDDDTNLPRTRLRLLAKASTLRTLTYDHTVWVHRAFTSSSPSPPLTALDVKFPVQKDRPRIPLGFISFLETLPSLRTLILRNHVPALLLSSSALPALCAVSTPFSAMTSLCFGRSIVKLDIRDEAMLAPLYKAFAEVHSRLSRVQELSFFVGDWDDELMLAIVAHFPNLTKLQIRYARGGPSEDTIIGMGSRTLYALPYLVSVHIFCIPLPPPPQNFLETNNVDDDTAYGAPGIDDTYFQSMHDIDPDTDTNLEQDNSNGNYGIHYRRHARNSHNTLTAIYQDVDMNVDMDMDTYIVYCRHGIPIGLPCQECTAAEQQKRFDRTINNLEYNSDSEPEFEEPEELKMEPFDDYTRELVIAWNRACPGLRTVQLHPGWVWRRADPADCWVARPCESGIFGDVFESPPCDAMILADIIKNAESDVRDTGWISLGPLLHPTITTDM</sequence>
<accession>A0A0D0AWR4</accession>